<comment type="caution">
    <text evidence="2">The sequence shown here is derived from an EMBL/GenBank/DDBJ whole genome shotgun (WGS) entry which is preliminary data.</text>
</comment>
<name>A0ABT4WZ08_9BACI</name>
<keyword evidence="3" id="KW-1185">Reference proteome</keyword>
<feature type="domain" description="DUF6792" evidence="1">
    <location>
        <begin position="38"/>
        <end position="245"/>
    </location>
</feature>
<proteinExistence type="predicted"/>
<dbReference type="RefSeq" id="WP_271339129.1">
    <property type="nucleotide sequence ID" value="NZ_JAQKAB010000001.1"/>
</dbReference>
<protein>
    <recommendedName>
        <fullName evidence="1">DUF6792 domain-containing protein</fullName>
    </recommendedName>
</protein>
<organism evidence="2 3">
    <name type="scientific">Bacillus changyiensis</name>
    <dbReference type="NCBI Taxonomy" id="3004103"/>
    <lineage>
        <taxon>Bacteria</taxon>
        <taxon>Bacillati</taxon>
        <taxon>Bacillota</taxon>
        <taxon>Bacilli</taxon>
        <taxon>Bacillales</taxon>
        <taxon>Bacillaceae</taxon>
        <taxon>Bacillus</taxon>
    </lineage>
</organism>
<reference evidence="2 3" key="1">
    <citation type="submission" date="2023-01" db="EMBL/GenBank/DDBJ databases">
        <title>Bacillus changyiensis sp. nov., isolated from a coastal deposit.</title>
        <authorList>
            <person name="Xiao G."/>
            <person name="Lai Q."/>
            <person name="Hu Z."/>
            <person name="Shao Z."/>
        </authorList>
    </citation>
    <scope>NUCLEOTIDE SEQUENCE [LARGE SCALE GENOMIC DNA]</scope>
    <source>
        <strain evidence="2 3">CLL-7-23</strain>
    </source>
</reference>
<sequence length="634" mass="73200">MTSKNIFANETVKIRLIKLDYKYKNRFNETNKNKLEKAKQDFEADMRRIYKEETNKELPKDMKIYTSKELLKNKDASIKNSGYDGTAIYIKDKKHDTDQLQIISQGSQEDRDWEYNFFGLFIGVDDSEYKAGRDFTIEAKKRAGNTKDMKTYAMGHSLANNNQIMQKLINREFEDVYGINGAQISVDHLWKADKKLKKYLIRKFNIRNIDSIPPEKLKKSIIKYYKDKGVTANITQRISKDDPLYGVSGKADFITFGHVNMTDTNPDTKGLRTVIDHIPDEDIRSLKRYFQQYSADYQKGGLNGFVKAAIGADTDTFKGLQQGGLSYFISHMDEVGHLETTLMKRLPKLKKFFKKINDYSGPVLDQLEANGYIDSTKKQTLKTDFDQINQHIEKMEGLLEDIANSQEFTKYNPDGNTLGYVLAKYLEIYRTYLELQKSLDKLNKHSKDLIKLIGEGHNLTPMLNALARKGFSYQGEDMYYSKKGQDGKEIEVNLSSALRIYREGLKAVSEVENQIDNYCRIIQHEFDHDFDQKKRDLKTEIHRMEATPILAKLNLQVLLQSGFSHIGDNIEKVEVHDSFETAPLPQFDGIVKELKNIASEKKEFVEDVRSSIEKLLDHDKMISAMFNYQPQEAG</sequence>
<accession>A0ABT4WZ08</accession>
<dbReference type="Proteomes" id="UP001211894">
    <property type="component" value="Unassembled WGS sequence"/>
</dbReference>
<evidence type="ECO:0000313" key="3">
    <source>
        <dbReference type="Proteomes" id="UP001211894"/>
    </source>
</evidence>
<dbReference type="EMBL" id="JAQKAB010000001">
    <property type="protein sequence ID" value="MDA7025264.1"/>
    <property type="molecule type" value="Genomic_DNA"/>
</dbReference>
<gene>
    <name evidence="2" type="ORF">PJ311_01415</name>
</gene>
<dbReference type="InterPro" id="IPR046742">
    <property type="entry name" value="DUF6792"/>
</dbReference>
<evidence type="ECO:0000313" key="2">
    <source>
        <dbReference type="EMBL" id="MDA7025264.1"/>
    </source>
</evidence>
<evidence type="ECO:0000259" key="1">
    <source>
        <dbReference type="Pfam" id="PF20591"/>
    </source>
</evidence>
<dbReference type="Pfam" id="PF20591">
    <property type="entry name" value="DUF6792"/>
    <property type="match status" value="1"/>
</dbReference>